<dbReference type="SMART" id="SM00567">
    <property type="entry name" value="EZ_HEAT"/>
    <property type="match status" value="3"/>
</dbReference>
<feature type="domain" description="NB-ARC" evidence="1">
    <location>
        <begin position="59"/>
        <end position="202"/>
    </location>
</feature>
<name>A0ABU2ZA03_9ACTN</name>
<protein>
    <submittedName>
        <fullName evidence="2">Tetratricopeptide repeat protein</fullName>
    </submittedName>
</protein>
<dbReference type="EMBL" id="JAVRFJ010000051">
    <property type="protein sequence ID" value="MDT0573427.1"/>
    <property type="molecule type" value="Genomic_DNA"/>
</dbReference>
<dbReference type="Gene3D" id="1.25.40.10">
    <property type="entry name" value="Tetratricopeptide repeat domain"/>
    <property type="match status" value="3"/>
</dbReference>
<evidence type="ECO:0000313" key="3">
    <source>
        <dbReference type="Proteomes" id="UP001180737"/>
    </source>
</evidence>
<dbReference type="RefSeq" id="WP_311592653.1">
    <property type="nucleotide sequence ID" value="NZ_JAVRFJ010000051.1"/>
</dbReference>
<accession>A0ABU2ZA03</accession>
<dbReference type="InterPro" id="IPR004155">
    <property type="entry name" value="PBS_lyase_HEAT"/>
</dbReference>
<keyword evidence="3" id="KW-1185">Reference proteome</keyword>
<dbReference type="InterPro" id="IPR011990">
    <property type="entry name" value="TPR-like_helical_dom_sf"/>
</dbReference>
<evidence type="ECO:0000313" key="2">
    <source>
        <dbReference type="EMBL" id="MDT0573427.1"/>
    </source>
</evidence>
<dbReference type="Proteomes" id="UP001180737">
    <property type="component" value="Unassembled WGS sequence"/>
</dbReference>
<dbReference type="SUPFAM" id="SSF52540">
    <property type="entry name" value="P-loop containing nucleoside triphosphate hydrolases"/>
    <property type="match status" value="1"/>
</dbReference>
<dbReference type="InterPro" id="IPR027417">
    <property type="entry name" value="P-loop_NTPase"/>
</dbReference>
<dbReference type="Gene3D" id="3.40.50.300">
    <property type="entry name" value="P-loop containing nucleotide triphosphate hydrolases"/>
    <property type="match status" value="1"/>
</dbReference>
<dbReference type="InterPro" id="IPR053137">
    <property type="entry name" value="NLR-like"/>
</dbReference>
<reference evidence="2" key="1">
    <citation type="submission" date="2024-05" db="EMBL/GenBank/DDBJ databases">
        <title>30 novel species of actinomycetes from the DSMZ collection.</title>
        <authorList>
            <person name="Nouioui I."/>
        </authorList>
    </citation>
    <scope>NUCLEOTIDE SEQUENCE</scope>
    <source>
        <strain evidence="2">DSM 3412</strain>
    </source>
</reference>
<dbReference type="InterPro" id="IPR002182">
    <property type="entry name" value="NB-ARC"/>
</dbReference>
<sequence>MVVGRAGSVTYQTAPRQPLSWPQCVGVIPRQADCFQHREAVDALDHAVARGGTAVLCQVLSGTGGVGKTQLAAHHARTAWEAEAVDLLVWVTATSREAVLSAYAEAAVTVSGPDAPETADLANPEQAAALFLTWTQSTGRRWLIVLDDVSDPADLGGLNGQRDLWPTLRPNGRTLVTTRRRDAALPGQRIDVGLFSPDEASAYLTAKLAAAGRRDSPEDIAALVRELGYLPLALAQAATYLIDLHLDCAAYRSRLADRSNALPDLVPETSGLPDAHRTTVAATWSLSIEHADRLRPKGLARPMLHLASMLDPNGIPVTVLTSPSALAYLAEHRTVGTGSDARACQVGVRDAADALRSLHRLSLADHVADTPHQAVRVHNLIQRTARETLSSAAYDALAVACADALLDAWPEADHDTTLEQALRANAASLASHAQAALWRARCHPVLIRAGTSLGEAGLIAAAVTHFQDVCTAAHHHLGADHPDSFAVRHYLAHWRGEAGDPAGARDAIAHLMVDRLRLLGPDHPDTLATHGDLGTWQGHAGSPAEAATTSEAVLKDVLRVLGPDHLQTLTARLNVAHWGGEAGNPAGAVADCEQLLADMLRVLGPDHRKTLAARLHLAFWRGEAGDTAGAAVAFQELLADRVRVLGPDHPHTLTTRQDLARWRGESGDAAGAASALEDLLTDQLRVVGPDHPHTLTTRHNLARWLGEAGDPAGAAAAASHLLTDQLRVLGPDHPHTLTTRHNLARWLGKAGDPAGAAAAASHLLTDQLRVLGPDHPHTLTTRHNLARWLGKAGDPARAASAFGDLLADQVRVLGPDHPHTLMTRHDLASWRGEAGDATGAATALEQLLPDRMRVLGPDHPHTFITRGNLAHWRGRVGDRAGAVTAFAELLTDRLRVLGPDHPHTLITRHSLALWRAEAGDVAGAATDLGRLLPDRVRVLGPDHPDTVATRAALARWGSSAP</sequence>
<gene>
    <name evidence="2" type="ORF">RM704_39320</name>
</gene>
<evidence type="ECO:0000259" key="1">
    <source>
        <dbReference type="Pfam" id="PF00931"/>
    </source>
</evidence>
<dbReference type="PRINTS" id="PR00364">
    <property type="entry name" value="DISEASERSIST"/>
</dbReference>
<dbReference type="Pfam" id="PF00931">
    <property type="entry name" value="NB-ARC"/>
    <property type="match status" value="1"/>
</dbReference>
<dbReference type="SUPFAM" id="SSF48452">
    <property type="entry name" value="TPR-like"/>
    <property type="match status" value="3"/>
</dbReference>
<dbReference type="PANTHER" id="PTHR46082:SF6">
    <property type="entry name" value="AAA+ ATPASE DOMAIN-CONTAINING PROTEIN-RELATED"/>
    <property type="match status" value="1"/>
</dbReference>
<organism evidence="2 3">
    <name type="scientific">Streptomyces gottesmaniae</name>
    <dbReference type="NCBI Taxonomy" id="3075518"/>
    <lineage>
        <taxon>Bacteria</taxon>
        <taxon>Bacillati</taxon>
        <taxon>Actinomycetota</taxon>
        <taxon>Actinomycetes</taxon>
        <taxon>Kitasatosporales</taxon>
        <taxon>Streptomycetaceae</taxon>
        <taxon>Streptomyces</taxon>
    </lineage>
</organism>
<proteinExistence type="predicted"/>
<dbReference type="PANTHER" id="PTHR46082">
    <property type="entry name" value="ATP/GTP-BINDING PROTEIN-RELATED"/>
    <property type="match status" value="1"/>
</dbReference>
<dbReference type="Pfam" id="PF13374">
    <property type="entry name" value="TPR_10"/>
    <property type="match status" value="9"/>
</dbReference>
<comment type="caution">
    <text evidence="2">The sequence shown here is derived from an EMBL/GenBank/DDBJ whole genome shotgun (WGS) entry which is preliminary data.</text>
</comment>